<evidence type="ECO:0000256" key="1">
    <source>
        <dbReference type="ARBA" id="ARBA00006153"/>
    </source>
</evidence>
<dbReference type="InterPro" id="IPR036264">
    <property type="entry name" value="Bact_exopeptidase_dim_dom"/>
</dbReference>
<dbReference type="SUPFAM" id="SSF55031">
    <property type="entry name" value="Bacterial exopeptidase dimerisation domain"/>
    <property type="match status" value="1"/>
</dbReference>
<comment type="caution">
    <text evidence="3">The sequence shown here is derived from an EMBL/GenBank/DDBJ whole genome shotgun (WGS) entry which is preliminary data.</text>
</comment>
<dbReference type="EMBL" id="JAPCKK010000030">
    <property type="protein sequence ID" value="MDP4098720.1"/>
    <property type="molecule type" value="Genomic_DNA"/>
</dbReference>
<gene>
    <name evidence="3" type="ORF">OIN60_18470</name>
</gene>
<dbReference type="Gene3D" id="3.40.630.10">
    <property type="entry name" value="Zn peptidases"/>
    <property type="match status" value="1"/>
</dbReference>
<organism evidence="3 4">
    <name type="scientific">Paenibacillus zeirhizosphaerae</name>
    <dbReference type="NCBI Taxonomy" id="2987519"/>
    <lineage>
        <taxon>Bacteria</taxon>
        <taxon>Bacillati</taxon>
        <taxon>Bacillota</taxon>
        <taxon>Bacilli</taxon>
        <taxon>Bacillales</taxon>
        <taxon>Paenibacillaceae</taxon>
        <taxon>Paenibacillus</taxon>
    </lineage>
</organism>
<accession>A0ABT9FVT1</accession>
<proteinExistence type="inferred from homology"/>
<dbReference type="InterPro" id="IPR010158">
    <property type="entry name" value="Amidase_Cbmase"/>
</dbReference>
<evidence type="ECO:0000256" key="2">
    <source>
        <dbReference type="ARBA" id="ARBA00022801"/>
    </source>
</evidence>
<dbReference type="SUPFAM" id="SSF53187">
    <property type="entry name" value="Zn-dependent exopeptidases"/>
    <property type="match status" value="1"/>
</dbReference>
<dbReference type="NCBIfam" id="TIGR01879">
    <property type="entry name" value="hydantase"/>
    <property type="match status" value="1"/>
</dbReference>
<dbReference type="Pfam" id="PF01546">
    <property type="entry name" value="Peptidase_M20"/>
    <property type="match status" value="1"/>
</dbReference>
<dbReference type="PANTHER" id="PTHR32494">
    <property type="entry name" value="ALLANTOATE DEIMINASE-RELATED"/>
    <property type="match status" value="1"/>
</dbReference>
<keyword evidence="2" id="KW-0378">Hydrolase</keyword>
<dbReference type="RefSeq" id="WP_305756334.1">
    <property type="nucleotide sequence ID" value="NZ_JAPCKK010000030.1"/>
</dbReference>
<comment type="similarity">
    <text evidence="1">Belongs to the peptidase M20 family.</text>
</comment>
<dbReference type="InterPro" id="IPR002933">
    <property type="entry name" value="Peptidase_M20"/>
</dbReference>
<dbReference type="Proteomes" id="UP001241848">
    <property type="component" value="Unassembled WGS sequence"/>
</dbReference>
<keyword evidence="4" id="KW-1185">Reference proteome</keyword>
<reference evidence="3 4" key="1">
    <citation type="submission" date="2022-10" db="EMBL/GenBank/DDBJ databases">
        <title>Paenibacillus description and whole genome data of maize root bacterial community.</title>
        <authorList>
            <person name="Marton D."/>
            <person name="Farkas M."/>
            <person name="Cserhati M."/>
        </authorList>
    </citation>
    <scope>NUCLEOTIDE SEQUENCE [LARGE SCALE GENOMIC DNA]</scope>
    <source>
        <strain evidence="3 4">P96</strain>
    </source>
</reference>
<evidence type="ECO:0000313" key="3">
    <source>
        <dbReference type="EMBL" id="MDP4098720.1"/>
    </source>
</evidence>
<evidence type="ECO:0000313" key="4">
    <source>
        <dbReference type="Proteomes" id="UP001241848"/>
    </source>
</evidence>
<dbReference type="PIRSF" id="PIRSF001235">
    <property type="entry name" value="Amidase_carbamoylase"/>
    <property type="match status" value="1"/>
</dbReference>
<dbReference type="Gene3D" id="3.30.70.360">
    <property type="match status" value="1"/>
</dbReference>
<dbReference type="CDD" id="cd03884">
    <property type="entry name" value="M20_bAS"/>
    <property type="match status" value="1"/>
</dbReference>
<sequence length="427" mass="46136">MQDSAESVEETQQLLDQYSERLPQMLDWLSQFGRDPEGGVTRLLYSDAWLEAQQALSHWMEQEGLEASFDQTGNLAGRLEGTDLSLSPAAAGSHIDTVVNGGSFDGALGVAAAALALSYLQKAYGPPKRTLIALSLCEEEGSRFPLAYWGSGSITGIRSWEADGQLADKDGITLLDAARRCGFGPDSLYRIPSMKLQSYVELHIEQGFVLEKMGQQAGVVSAIVGQHRYEIHLQGEANHAGTTPMRWRKDALAAASQMIAVTREAALLAGDPLVATVGSVSSAPGVSNVVAGSVTFTLDIRHPDDVVLQQFADELLRRFIHIADTEGIRLAAAERLRAAAVPMHGRIVRELEHICQKRGLESRMMPSGAGHDAQILSVICPTGMIFVPSRHGISHNPAEYTEPEALKGGFKILTDMLYQLGYGSVDL</sequence>
<protein>
    <submittedName>
        <fullName evidence="3">M20 family metallo-hydrolase</fullName>
    </submittedName>
</protein>
<dbReference type="PANTHER" id="PTHR32494:SF5">
    <property type="entry name" value="ALLANTOATE AMIDOHYDROLASE"/>
    <property type="match status" value="1"/>
</dbReference>
<name>A0ABT9FVT1_9BACL</name>